<dbReference type="Proteomes" id="UP000700596">
    <property type="component" value="Unassembled WGS sequence"/>
</dbReference>
<dbReference type="GO" id="GO:0030162">
    <property type="term" value="P:regulation of proteolysis"/>
    <property type="evidence" value="ECO:0007669"/>
    <property type="project" value="TreeGrafter"/>
</dbReference>
<sequence>MVNSKTLSLGALFATVGSVIAQSAPGFPISNVQATLGVSFGSNVVSPAGELIPRGDTANPPNLTTPVFNTAGRAILLMVDSDVPRNGSRIELLHWLATNVTLSNSTAINNQTALVVPGNPEAPYRQPSPPVGDIPHAYTFLLFVQPLGFRFPEAFTGVLQSRVPFNTTAFVAAANLSTPLAANYIRVQNLTGTPTTTTFPPARPTSGSGNNGTSSPTPFPGAAPALVVGGGALFWGGLAASVVAGVAAFAL</sequence>
<keyword evidence="3" id="KW-0732">Signal</keyword>
<dbReference type="PANTHER" id="PTHR11362">
    <property type="entry name" value="PHOSPHATIDYLETHANOLAMINE-BINDING PROTEIN"/>
    <property type="match status" value="1"/>
</dbReference>
<dbReference type="InterPro" id="IPR035810">
    <property type="entry name" value="PEBP_euk"/>
</dbReference>
<dbReference type="GO" id="GO:0030414">
    <property type="term" value="F:peptidase inhibitor activity"/>
    <property type="evidence" value="ECO:0007669"/>
    <property type="project" value="TreeGrafter"/>
</dbReference>
<dbReference type="CDD" id="cd00866">
    <property type="entry name" value="PEBP_euk"/>
    <property type="match status" value="1"/>
</dbReference>
<evidence type="ECO:0000256" key="3">
    <source>
        <dbReference type="SAM" id="SignalP"/>
    </source>
</evidence>
<feature type="chain" id="PRO_5040337205" evidence="3">
    <location>
        <begin position="22"/>
        <end position="251"/>
    </location>
</feature>
<keyword evidence="5" id="KW-1185">Reference proteome</keyword>
<dbReference type="Pfam" id="PF01161">
    <property type="entry name" value="PBP"/>
    <property type="match status" value="1"/>
</dbReference>
<feature type="transmembrane region" description="Helical" evidence="2">
    <location>
        <begin position="225"/>
        <end position="250"/>
    </location>
</feature>
<accession>A0A9P9IWB3</accession>
<proteinExistence type="predicted"/>
<gene>
    <name evidence="4" type="ORF">B0J11DRAFT_1455</name>
</gene>
<reference evidence="4" key="1">
    <citation type="journal article" date="2021" name="Nat. Commun.">
        <title>Genetic determinants of endophytism in the Arabidopsis root mycobiome.</title>
        <authorList>
            <person name="Mesny F."/>
            <person name="Miyauchi S."/>
            <person name="Thiergart T."/>
            <person name="Pickel B."/>
            <person name="Atanasova L."/>
            <person name="Karlsson M."/>
            <person name="Huettel B."/>
            <person name="Barry K.W."/>
            <person name="Haridas S."/>
            <person name="Chen C."/>
            <person name="Bauer D."/>
            <person name="Andreopoulos W."/>
            <person name="Pangilinan J."/>
            <person name="LaButti K."/>
            <person name="Riley R."/>
            <person name="Lipzen A."/>
            <person name="Clum A."/>
            <person name="Drula E."/>
            <person name="Henrissat B."/>
            <person name="Kohler A."/>
            <person name="Grigoriev I.V."/>
            <person name="Martin F.M."/>
            <person name="Hacquard S."/>
        </authorList>
    </citation>
    <scope>NUCLEOTIDE SEQUENCE</scope>
    <source>
        <strain evidence="4">MPI-CAGE-CH-0243</strain>
    </source>
</reference>
<keyword evidence="2" id="KW-0472">Membrane</keyword>
<dbReference type="GO" id="GO:0046578">
    <property type="term" value="P:regulation of Ras protein signal transduction"/>
    <property type="evidence" value="ECO:0007669"/>
    <property type="project" value="TreeGrafter"/>
</dbReference>
<dbReference type="Gene3D" id="3.90.280.10">
    <property type="entry name" value="PEBP-like"/>
    <property type="match status" value="1"/>
</dbReference>
<evidence type="ECO:0000313" key="4">
    <source>
        <dbReference type="EMBL" id="KAH7137973.1"/>
    </source>
</evidence>
<dbReference type="InterPro" id="IPR036610">
    <property type="entry name" value="PEBP-like_sf"/>
</dbReference>
<evidence type="ECO:0000313" key="5">
    <source>
        <dbReference type="Proteomes" id="UP000700596"/>
    </source>
</evidence>
<feature type="signal peptide" evidence="3">
    <location>
        <begin position="1"/>
        <end position="21"/>
    </location>
</feature>
<dbReference type="EMBL" id="JAGMWT010000001">
    <property type="protein sequence ID" value="KAH7137973.1"/>
    <property type="molecule type" value="Genomic_DNA"/>
</dbReference>
<name>A0A9P9IWB3_9PLEO</name>
<organism evidence="4 5">
    <name type="scientific">Dendryphion nanum</name>
    <dbReference type="NCBI Taxonomy" id="256645"/>
    <lineage>
        <taxon>Eukaryota</taxon>
        <taxon>Fungi</taxon>
        <taxon>Dikarya</taxon>
        <taxon>Ascomycota</taxon>
        <taxon>Pezizomycotina</taxon>
        <taxon>Dothideomycetes</taxon>
        <taxon>Pleosporomycetidae</taxon>
        <taxon>Pleosporales</taxon>
        <taxon>Torulaceae</taxon>
        <taxon>Dendryphion</taxon>
    </lineage>
</organism>
<dbReference type="GO" id="GO:0005543">
    <property type="term" value="F:phospholipid binding"/>
    <property type="evidence" value="ECO:0007669"/>
    <property type="project" value="TreeGrafter"/>
</dbReference>
<dbReference type="PANTHER" id="PTHR11362:SF148">
    <property type="entry name" value="CARBOXYPEPTIDASE Y INHIBITOR"/>
    <property type="match status" value="1"/>
</dbReference>
<dbReference type="InterPro" id="IPR008914">
    <property type="entry name" value="PEBP"/>
</dbReference>
<dbReference type="AlphaFoldDB" id="A0A9P9IWB3"/>
<dbReference type="OrthoDB" id="2506647at2759"/>
<feature type="region of interest" description="Disordered" evidence="1">
    <location>
        <begin position="193"/>
        <end position="217"/>
    </location>
</feature>
<evidence type="ECO:0000256" key="2">
    <source>
        <dbReference type="SAM" id="Phobius"/>
    </source>
</evidence>
<comment type="caution">
    <text evidence="4">The sequence shown here is derived from an EMBL/GenBank/DDBJ whole genome shotgun (WGS) entry which is preliminary data.</text>
</comment>
<keyword evidence="2" id="KW-1133">Transmembrane helix</keyword>
<evidence type="ECO:0000256" key="1">
    <source>
        <dbReference type="SAM" id="MobiDB-lite"/>
    </source>
</evidence>
<dbReference type="SUPFAM" id="SSF49777">
    <property type="entry name" value="PEBP-like"/>
    <property type="match status" value="1"/>
</dbReference>
<keyword evidence="2" id="KW-0812">Transmembrane</keyword>
<protein>
    <submittedName>
        <fullName evidence="4">Phosphatidylethanolamine-binding protein</fullName>
    </submittedName>
</protein>